<dbReference type="PANTHER" id="PTHR43466">
    <property type="entry name" value="2-OXO-4-HYDROXY-4-CARBOXY-5-UREIDOIMIDAZOLINE DECARBOXYLASE-RELATED"/>
    <property type="match status" value="1"/>
</dbReference>
<evidence type="ECO:0000256" key="12">
    <source>
        <dbReference type="ARBA" id="ARBA00030624"/>
    </source>
</evidence>
<dbReference type="Pfam" id="PF00576">
    <property type="entry name" value="Transthyretin"/>
    <property type="match status" value="1"/>
</dbReference>
<dbReference type="Gene3D" id="1.10.3330.10">
    <property type="entry name" value="Oxo-4-hydroxy-4-carboxy-5-ureidoimidazoline decarboxylase"/>
    <property type="match status" value="1"/>
</dbReference>
<feature type="domain" description="Oxo-4-hydroxy-4-carboxy-5-ureidoimidazoline decarboxylase" evidence="17">
    <location>
        <begin position="22"/>
        <end position="200"/>
    </location>
</feature>
<evidence type="ECO:0000256" key="3">
    <source>
        <dbReference type="ARBA" id="ARBA00002506"/>
    </source>
</evidence>
<dbReference type="InterPro" id="IPR023418">
    <property type="entry name" value="Thyroxine_BS"/>
</dbReference>
<comment type="pathway">
    <text evidence="4">Purine metabolism; urate degradation; (S)-allantoin from urate: step 3/3.</text>
</comment>
<dbReference type="GO" id="GO:0000255">
    <property type="term" value="P:allantoin metabolic process"/>
    <property type="evidence" value="ECO:0007669"/>
    <property type="project" value="InterPro"/>
</dbReference>
<keyword evidence="11 18" id="KW-0456">Lyase</keyword>
<dbReference type="PRINTS" id="PR00189">
    <property type="entry name" value="TRNSTHYRETIN"/>
</dbReference>
<dbReference type="InterPro" id="IPR036817">
    <property type="entry name" value="Transthyretin/HIU_hydrolase_sf"/>
</dbReference>
<feature type="region of interest" description="Disordered" evidence="15">
    <location>
        <begin position="108"/>
        <end position="129"/>
    </location>
</feature>
<evidence type="ECO:0000313" key="18">
    <source>
        <dbReference type="EMBL" id="KAK1748075.1"/>
    </source>
</evidence>
<evidence type="ECO:0000256" key="7">
    <source>
        <dbReference type="ARBA" id="ARBA00012609"/>
    </source>
</evidence>
<evidence type="ECO:0000256" key="14">
    <source>
        <dbReference type="PIRSR" id="PIRSR600895-51"/>
    </source>
</evidence>
<dbReference type="NCBIfam" id="TIGR02962">
    <property type="entry name" value="hdxy_isourate"/>
    <property type="match status" value="1"/>
</dbReference>
<dbReference type="PROSITE" id="PS00768">
    <property type="entry name" value="TRANSTHYRETIN_1"/>
    <property type="match status" value="1"/>
</dbReference>
<evidence type="ECO:0000256" key="2">
    <source>
        <dbReference type="ARBA" id="ARBA00001163"/>
    </source>
</evidence>
<dbReference type="InterPro" id="IPR036778">
    <property type="entry name" value="OHCU_decarboxylase_sf"/>
</dbReference>
<evidence type="ECO:0000256" key="11">
    <source>
        <dbReference type="ARBA" id="ARBA00023239"/>
    </source>
</evidence>
<dbReference type="NCBIfam" id="TIGR03164">
    <property type="entry name" value="UHCUDC"/>
    <property type="match status" value="1"/>
</dbReference>
<dbReference type="Pfam" id="PF09349">
    <property type="entry name" value="OHCU_decarbox"/>
    <property type="match status" value="1"/>
</dbReference>
<dbReference type="Proteomes" id="UP001224775">
    <property type="component" value="Unassembled WGS sequence"/>
</dbReference>
<feature type="domain" description="Transthyretin/hydroxyisourate hydrolase" evidence="16">
    <location>
        <begin position="217"/>
        <end position="332"/>
    </location>
</feature>
<dbReference type="InterPro" id="IPR018020">
    <property type="entry name" value="OHCU_decarboxylase"/>
</dbReference>
<evidence type="ECO:0000313" key="19">
    <source>
        <dbReference type="Proteomes" id="UP001224775"/>
    </source>
</evidence>
<keyword evidence="10" id="KW-0378">Hydrolase</keyword>
<accession>A0AAD8YMJ3</accession>
<dbReference type="InterPro" id="IPR014306">
    <property type="entry name" value="Hydroxyisourate_hydrolase"/>
</dbReference>
<dbReference type="InterPro" id="IPR017580">
    <property type="entry name" value="OHCU_decarboxylase-1"/>
</dbReference>
<keyword evidence="19" id="KW-1185">Reference proteome</keyword>
<dbReference type="Gene3D" id="2.60.40.180">
    <property type="entry name" value="Transthyretin/hydroxyisourate hydrolase domain"/>
    <property type="match status" value="1"/>
</dbReference>
<dbReference type="GO" id="GO:0033971">
    <property type="term" value="F:hydroxyisourate hydrolase activity"/>
    <property type="evidence" value="ECO:0007669"/>
    <property type="project" value="UniProtKB-EC"/>
</dbReference>
<keyword evidence="9" id="KW-0210">Decarboxylase</keyword>
<dbReference type="GO" id="GO:0005777">
    <property type="term" value="C:peroxisome"/>
    <property type="evidence" value="ECO:0007669"/>
    <property type="project" value="TreeGrafter"/>
</dbReference>
<dbReference type="EC" id="3.5.2.17" evidence="7"/>
<evidence type="ECO:0000256" key="8">
    <source>
        <dbReference type="ARBA" id="ARBA00022631"/>
    </source>
</evidence>
<evidence type="ECO:0000256" key="6">
    <source>
        <dbReference type="ARBA" id="ARBA00012257"/>
    </source>
</evidence>
<comment type="catalytic activity">
    <reaction evidence="1">
        <text>5-hydroxyisourate + H2O = 5-hydroxy-2-oxo-4-ureido-2,5-dihydro-1H-imidazole-5-carboxylate + H(+)</text>
        <dbReference type="Rhea" id="RHEA:23736"/>
        <dbReference type="ChEBI" id="CHEBI:15377"/>
        <dbReference type="ChEBI" id="CHEBI:15378"/>
        <dbReference type="ChEBI" id="CHEBI:18072"/>
        <dbReference type="ChEBI" id="CHEBI:58639"/>
        <dbReference type="EC" id="3.5.2.17"/>
    </reaction>
</comment>
<comment type="catalytic activity">
    <reaction evidence="2">
        <text>5-hydroxy-2-oxo-4-ureido-2,5-dihydro-1H-imidazole-5-carboxylate + H(+) = (S)-allantoin + CO2</text>
        <dbReference type="Rhea" id="RHEA:26301"/>
        <dbReference type="ChEBI" id="CHEBI:15378"/>
        <dbReference type="ChEBI" id="CHEBI:15678"/>
        <dbReference type="ChEBI" id="CHEBI:16526"/>
        <dbReference type="ChEBI" id="CHEBI:58639"/>
        <dbReference type="EC" id="4.1.1.97"/>
    </reaction>
</comment>
<name>A0AAD8YMJ3_9STRA</name>
<feature type="binding site" evidence="14">
    <location>
        <position position="220"/>
    </location>
    <ligand>
        <name>substrate</name>
    </ligand>
</feature>
<comment type="similarity">
    <text evidence="5">Belongs to the OHCU decarboxylase family.</text>
</comment>
<reference evidence="18" key="1">
    <citation type="submission" date="2023-06" db="EMBL/GenBank/DDBJ databases">
        <title>Survivors Of The Sea: Transcriptome response of Skeletonema marinoi to long-term dormancy.</title>
        <authorList>
            <person name="Pinder M.I.M."/>
            <person name="Kourtchenko O."/>
            <person name="Robertson E.K."/>
            <person name="Larsson T."/>
            <person name="Maumus F."/>
            <person name="Osuna-Cruz C.M."/>
            <person name="Vancaester E."/>
            <person name="Stenow R."/>
            <person name="Vandepoele K."/>
            <person name="Ploug H."/>
            <person name="Bruchert V."/>
            <person name="Godhe A."/>
            <person name="Topel M."/>
        </authorList>
    </citation>
    <scope>NUCLEOTIDE SEQUENCE</scope>
    <source>
        <strain evidence="18">R05AC</strain>
    </source>
</reference>
<comment type="function">
    <text evidence="3">Catalyzes the stereoselective decarboxylation of 2-oxo-4-hydroxy-4-carboxy-5-ureidoimidazoline (OHCU) to (S)-allantoin.</text>
</comment>
<feature type="binding site" evidence="14">
    <location>
        <position position="330"/>
    </location>
    <ligand>
        <name>substrate</name>
    </ligand>
</feature>
<dbReference type="GO" id="GO:0051997">
    <property type="term" value="F:2-oxo-4-hydroxy-4-carboxy-5-ureidoimidazoline decarboxylase activity"/>
    <property type="evidence" value="ECO:0007669"/>
    <property type="project" value="UniProtKB-EC"/>
</dbReference>
<evidence type="ECO:0000256" key="1">
    <source>
        <dbReference type="ARBA" id="ARBA00001043"/>
    </source>
</evidence>
<dbReference type="GO" id="GO:0019628">
    <property type="term" value="P:urate catabolic process"/>
    <property type="evidence" value="ECO:0007669"/>
    <property type="project" value="TreeGrafter"/>
</dbReference>
<dbReference type="PANTHER" id="PTHR43466:SF1">
    <property type="entry name" value="2-OXO-4-HYDROXY-4-CARBOXY-5-UREIDOIMIDAZOLINE DECARBOXYLASE-RELATED"/>
    <property type="match status" value="1"/>
</dbReference>
<dbReference type="EMBL" id="JATAAI010000001">
    <property type="protein sequence ID" value="KAK1748075.1"/>
    <property type="molecule type" value="Genomic_DNA"/>
</dbReference>
<dbReference type="AlphaFoldDB" id="A0AAD8YMJ3"/>
<gene>
    <name evidence="18" type="ORF">QTG54_000014</name>
</gene>
<protein>
    <recommendedName>
        <fullName evidence="13">Parahox neighbor</fullName>
        <ecNumber evidence="7">3.5.2.17</ecNumber>
        <ecNumber evidence="6">4.1.1.97</ecNumber>
    </recommendedName>
    <alternativeName>
        <fullName evidence="12">Ureidoimidazoline (2-oxo-4-hydroxy-4-carboxy-5-) decarboxylase</fullName>
    </alternativeName>
</protein>
<evidence type="ECO:0000256" key="15">
    <source>
        <dbReference type="SAM" id="MobiDB-lite"/>
    </source>
</evidence>
<evidence type="ECO:0000259" key="17">
    <source>
        <dbReference type="Pfam" id="PF09349"/>
    </source>
</evidence>
<evidence type="ECO:0000256" key="9">
    <source>
        <dbReference type="ARBA" id="ARBA00022793"/>
    </source>
</evidence>
<feature type="binding site" evidence="14">
    <location>
        <position position="259"/>
    </location>
    <ligand>
        <name>substrate</name>
    </ligand>
</feature>
<dbReference type="SUPFAM" id="SSF49472">
    <property type="entry name" value="Transthyretin (synonym: prealbumin)"/>
    <property type="match status" value="1"/>
</dbReference>
<dbReference type="InterPro" id="IPR000895">
    <property type="entry name" value="Transthyretin/HIU_hydrolase"/>
</dbReference>
<evidence type="ECO:0000256" key="13">
    <source>
        <dbReference type="ARBA" id="ARBA00032116"/>
    </source>
</evidence>
<evidence type="ECO:0000256" key="5">
    <source>
        <dbReference type="ARBA" id="ARBA00005793"/>
    </source>
</evidence>
<comment type="caution">
    <text evidence="18">The sequence shown here is derived from an EMBL/GenBank/DDBJ whole genome shotgun (WGS) entry which is preliminary data.</text>
</comment>
<proteinExistence type="inferred from homology"/>
<organism evidence="18 19">
    <name type="scientific">Skeletonema marinoi</name>
    <dbReference type="NCBI Taxonomy" id="267567"/>
    <lineage>
        <taxon>Eukaryota</taxon>
        <taxon>Sar</taxon>
        <taxon>Stramenopiles</taxon>
        <taxon>Ochrophyta</taxon>
        <taxon>Bacillariophyta</taxon>
        <taxon>Coscinodiscophyceae</taxon>
        <taxon>Thalassiosirophycidae</taxon>
        <taxon>Thalassiosirales</taxon>
        <taxon>Skeletonemataceae</taxon>
        <taxon>Skeletonema</taxon>
        <taxon>Skeletonema marinoi-dohrnii complex</taxon>
    </lineage>
</organism>
<dbReference type="SUPFAM" id="SSF158694">
    <property type="entry name" value="UraD-Like"/>
    <property type="match status" value="1"/>
</dbReference>
<keyword evidence="8" id="KW-0659">Purine metabolism</keyword>
<evidence type="ECO:0000259" key="16">
    <source>
        <dbReference type="Pfam" id="PF00576"/>
    </source>
</evidence>
<dbReference type="EC" id="4.1.1.97" evidence="6"/>
<sequence>MSSLSSPTMIPLDVLLALPTASEFLAHLGGIYEKSPTFIEQFYTENLCPTTNDASTIQATKARITNIKILFDEMKQYVRRSPSEVQLELLRSHPDLCLKLEQIDATQRDEDEATITEESRQEQGRAGLATLTPDERQNFTEWNEDYKSKFNIPFILAVRNASKYTVLSALEGRLSNVNSSPQEEIAHALFQVDKIAYMRLLEKVTYSQNQEGHGGFLTCHVLDTANGVPAAGMRIELYKYDNTDTKQMVKSFVTNSDGRLPSGPALKGAEFTVGQYQWIFYVGDYFARFSSSRICGTPFLDVVRLDFGLDDPTDHYHVPLLCSPWSYSTYRGS</sequence>
<dbReference type="CDD" id="cd05822">
    <property type="entry name" value="TLP_HIUase"/>
    <property type="match status" value="1"/>
</dbReference>
<evidence type="ECO:0000256" key="10">
    <source>
        <dbReference type="ARBA" id="ARBA00022801"/>
    </source>
</evidence>
<dbReference type="InterPro" id="IPR023416">
    <property type="entry name" value="Transthyretin/HIU_hydrolase_d"/>
</dbReference>
<evidence type="ECO:0000256" key="4">
    <source>
        <dbReference type="ARBA" id="ARBA00004754"/>
    </source>
</evidence>
<dbReference type="GO" id="GO:0006144">
    <property type="term" value="P:purine nucleobase metabolic process"/>
    <property type="evidence" value="ECO:0007669"/>
    <property type="project" value="UniProtKB-KW"/>
</dbReference>